<dbReference type="InterPro" id="IPR001763">
    <property type="entry name" value="Rhodanese-like_dom"/>
</dbReference>
<dbReference type="SUPFAM" id="SSF52821">
    <property type="entry name" value="Rhodanese/Cell cycle control phosphatase"/>
    <property type="match status" value="2"/>
</dbReference>
<dbReference type="OrthoDB" id="9784009at2"/>
<dbReference type="RefSeq" id="WP_090390230.1">
    <property type="nucleotide sequence ID" value="NZ_FMZO01000005.1"/>
</dbReference>
<dbReference type="STRING" id="1285928.SAMN04487894_105262"/>
<sequence>MFFQHIYDQNLAQGSYLVGCQATGEAMVIDARRDTDIYLELAAANGLRITHIAETHIHADFLCGSRELAAVTGATMYLSDEGGKDWQYQFPHQGLKDGDRIRVGNLSFEVMHTPGHTPESISFLLTDHPATDKPVMLFTGDFVFVGDVGRPDLLEKAAGIMGTKEAGARQLFQSLKKFAALPDYVQVWSAHGAGSACGKALGAVHSSTVGYEKIRNWAFQYGADEPAFTEYLLSGQPEPPAYFAMMKRLNKEPRPLLIAVPQHTRLSKEQFMTAYNKGMRVIDTRSKADFAKGFIPGSLNIQGNHSFSTWCGWLLNYQEQFMLIADGHQMEDLTRKLMRIGLDNIYGYISDIEDLGTQLQAADLIALDAFKTAVGNAEVQIVDVRGAAEYEAGHIAGASHVFVGTLEKNLDKIRKDKPVIIHCQAGDRSTIACSILAKNGFKNIKNFPGGMKEWLSAGGKVVTGNAVSQDNI</sequence>
<dbReference type="AlphaFoldDB" id="A0A1G6RF45"/>
<feature type="domain" description="Rhodanese" evidence="2">
    <location>
        <begin position="375"/>
        <end position="463"/>
    </location>
</feature>
<dbReference type="InterPro" id="IPR036866">
    <property type="entry name" value="RibonucZ/Hydroxyglut_hydro"/>
</dbReference>
<dbReference type="GO" id="GO:0070813">
    <property type="term" value="P:hydrogen sulfide metabolic process"/>
    <property type="evidence" value="ECO:0007669"/>
    <property type="project" value="TreeGrafter"/>
</dbReference>
<organism evidence="3 4">
    <name type="scientific">Niabella drilacis (strain DSM 25811 / CCM 8410 / CCUG 62505 / LMG 26954 / E90)</name>
    <dbReference type="NCBI Taxonomy" id="1285928"/>
    <lineage>
        <taxon>Bacteria</taxon>
        <taxon>Pseudomonadati</taxon>
        <taxon>Bacteroidota</taxon>
        <taxon>Chitinophagia</taxon>
        <taxon>Chitinophagales</taxon>
        <taxon>Chitinophagaceae</taxon>
        <taxon>Niabella</taxon>
    </lineage>
</organism>
<feature type="domain" description="Rhodanese" evidence="2">
    <location>
        <begin position="275"/>
        <end position="301"/>
    </location>
</feature>
<evidence type="ECO:0000313" key="3">
    <source>
        <dbReference type="EMBL" id="SDD03269.1"/>
    </source>
</evidence>
<dbReference type="Gene3D" id="3.40.250.10">
    <property type="entry name" value="Rhodanese-like domain"/>
    <property type="match status" value="2"/>
</dbReference>
<dbReference type="Gene3D" id="3.60.15.10">
    <property type="entry name" value="Ribonuclease Z/Hydroxyacylglutathione hydrolase-like"/>
    <property type="match status" value="1"/>
</dbReference>
<dbReference type="CDD" id="cd00158">
    <property type="entry name" value="RHOD"/>
    <property type="match status" value="1"/>
</dbReference>
<dbReference type="GO" id="GO:0046872">
    <property type="term" value="F:metal ion binding"/>
    <property type="evidence" value="ECO:0007669"/>
    <property type="project" value="UniProtKB-KW"/>
</dbReference>
<dbReference type="SMART" id="SM00450">
    <property type="entry name" value="RHOD"/>
    <property type="match status" value="1"/>
</dbReference>
<evidence type="ECO:0000259" key="2">
    <source>
        <dbReference type="PROSITE" id="PS50206"/>
    </source>
</evidence>
<dbReference type="InterPro" id="IPR051682">
    <property type="entry name" value="Mito_Persulfide_Diox"/>
</dbReference>
<keyword evidence="3" id="KW-0378">Hydrolase</keyword>
<dbReference type="Pfam" id="PF00581">
    <property type="entry name" value="Rhodanese"/>
    <property type="match status" value="2"/>
</dbReference>
<dbReference type="Pfam" id="PF00753">
    <property type="entry name" value="Lactamase_B"/>
    <property type="match status" value="1"/>
</dbReference>
<reference evidence="4" key="1">
    <citation type="submission" date="2016-10" db="EMBL/GenBank/DDBJ databases">
        <authorList>
            <person name="Varghese N."/>
            <person name="Submissions S."/>
        </authorList>
    </citation>
    <scope>NUCLEOTIDE SEQUENCE [LARGE SCALE GENOMIC DNA]</scope>
    <source>
        <strain evidence="4">DSM 25811 / CCM 8410 / LMG 26954 / E90</strain>
    </source>
</reference>
<dbReference type="PANTHER" id="PTHR43084">
    <property type="entry name" value="PERSULFIDE DIOXYGENASE ETHE1"/>
    <property type="match status" value="1"/>
</dbReference>
<dbReference type="InterPro" id="IPR001279">
    <property type="entry name" value="Metallo-B-lactamas"/>
</dbReference>
<dbReference type="FunFam" id="3.60.15.10:FF:000030">
    <property type="entry name" value="Metallo-beta-lactamase family protein"/>
    <property type="match status" value="1"/>
</dbReference>
<evidence type="ECO:0000256" key="1">
    <source>
        <dbReference type="ARBA" id="ARBA00022723"/>
    </source>
</evidence>
<dbReference type="PANTHER" id="PTHR43084:SF1">
    <property type="entry name" value="PERSULFIDE DIOXYGENASE ETHE1, MITOCHONDRIAL"/>
    <property type="match status" value="1"/>
</dbReference>
<dbReference type="GO" id="GO:0050313">
    <property type="term" value="F:sulfur dioxygenase activity"/>
    <property type="evidence" value="ECO:0007669"/>
    <property type="project" value="InterPro"/>
</dbReference>
<keyword evidence="1" id="KW-0479">Metal-binding</keyword>
<proteinExistence type="predicted"/>
<dbReference type="EMBL" id="FMZO01000005">
    <property type="protein sequence ID" value="SDD03269.1"/>
    <property type="molecule type" value="Genomic_DNA"/>
</dbReference>
<dbReference type="CDD" id="cd07724">
    <property type="entry name" value="POD-like_MBL-fold"/>
    <property type="match status" value="1"/>
</dbReference>
<dbReference type="InterPro" id="IPR044528">
    <property type="entry name" value="POD-like_MBL-fold"/>
</dbReference>
<dbReference type="GO" id="GO:0016787">
    <property type="term" value="F:hydrolase activity"/>
    <property type="evidence" value="ECO:0007669"/>
    <property type="project" value="UniProtKB-KW"/>
</dbReference>
<dbReference type="Proteomes" id="UP000198757">
    <property type="component" value="Unassembled WGS sequence"/>
</dbReference>
<dbReference type="GO" id="GO:0006749">
    <property type="term" value="P:glutathione metabolic process"/>
    <property type="evidence" value="ECO:0007669"/>
    <property type="project" value="InterPro"/>
</dbReference>
<protein>
    <submittedName>
        <fullName evidence="3">Hydroxyacylglutathione hydrolase</fullName>
    </submittedName>
</protein>
<dbReference type="FunFam" id="3.40.250.10:FF:000049">
    <property type="entry name" value="Phage shock protein E"/>
    <property type="match status" value="1"/>
</dbReference>
<dbReference type="SMART" id="SM00849">
    <property type="entry name" value="Lactamase_B"/>
    <property type="match status" value="1"/>
</dbReference>
<dbReference type="SUPFAM" id="SSF56281">
    <property type="entry name" value="Metallo-hydrolase/oxidoreductase"/>
    <property type="match status" value="1"/>
</dbReference>
<dbReference type="PROSITE" id="PS50206">
    <property type="entry name" value="RHODANESE_3"/>
    <property type="match status" value="2"/>
</dbReference>
<evidence type="ECO:0000313" key="4">
    <source>
        <dbReference type="Proteomes" id="UP000198757"/>
    </source>
</evidence>
<keyword evidence="4" id="KW-1185">Reference proteome</keyword>
<dbReference type="InterPro" id="IPR036873">
    <property type="entry name" value="Rhodanese-like_dom_sf"/>
</dbReference>
<gene>
    <name evidence="3" type="ORF">SAMN04487894_105262</name>
</gene>
<accession>A0A1G6RF45</accession>
<name>A0A1G6RF45_NIADE</name>